<keyword evidence="1" id="KW-0489">Methyltransferase</keyword>
<name>A6FXV1_9BACT</name>
<dbReference type="Pfam" id="PF05711">
    <property type="entry name" value="TylF"/>
    <property type="match status" value="1"/>
</dbReference>
<dbReference type="OrthoDB" id="9799872at2"/>
<organism evidence="1 2">
    <name type="scientific">Plesiocystis pacifica SIR-1</name>
    <dbReference type="NCBI Taxonomy" id="391625"/>
    <lineage>
        <taxon>Bacteria</taxon>
        <taxon>Pseudomonadati</taxon>
        <taxon>Myxococcota</taxon>
        <taxon>Polyangia</taxon>
        <taxon>Nannocystales</taxon>
        <taxon>Nannocystaceae</taxon>
        <taxon>Plesiocystis</taxon>
    </lineage>
</organism>
<dbReference type="GO" id="GO:0008168">
    <property type="term" value="F:methyltransferase activity"/>
    <property type="evidence" value="ECO:0007669"/>
    <property type="project" value="UniProtKB-KW"/>
</dbReference>
<proteinExistence type="predicted"/>
<sequence>MNALISTPAPSTSQTLAPAVEALFRRLSPIRYRSPLRYPRLVAQILWRKRRDHAALSQRIQALIAAEGRALAPEVLDTYLESVLMLHYLQLSGVQVYSMLKPELMDSLARECAAVVGAGVDGDIVDVGVWKGGSSMIAKAVLESLGDGRRVLCLDLYDTMDLRVIDDEDPVDDRIIVSALDLAREYFGTEGVRTSVPEIRDNFRALGVGLDGVEFVRGNLIAPDFPFDAVGTIALMRIDCDFYTATKNTLEHLYPKVQRGGTIIFDDYYLEGFGERRAADEFRARVGDGRPLERVGQSAVWRLPKG</sequence>
<dbReference type="PANTHER" id="PTHR40036:SF1">
    <property type="entry name" value="MACROCIN O-METHYLTRANSFERASE"/>
    <property type="match status" value="1"/>
</dbReference>
<dbReference type="STRING" id="391625.PPSIR1_22269"/>
<dbReference type="RefSeq" id="WP_006969300.1">
    <property type="nucleotide sequence ID" value="NZ_ABCS01000002.1"/>
</dbReference>
<keyword evidence="1" id="KW-0808">Transferase</keyword>
<protein>
    <submittedName>
        <fullName evidence="1">Macrocin-O-methyltransferase</fullName>
    </submittedName>
</protein>
<accession>A6FXV1</accession>
<evidence type="ECO:0000313" key="2">
    <source>
        <dbReference type="Proteomes" id="UP000005801"/>
    </source>
</evidence>
<dbReference type="AlphaFoldDB" id="A6FXV1"/>
<reference evidence="1 2" key="1">
    <citation type="submission" date="2007-06" db="EMBL/GenBank/DDBJ databases">
        <authorList>
            <person name="Shimkets L."/>
            <person name="Ferriera S."/>
            <person name="Johnson J."/>
            <person name="Kravitz S."/>
            <person name="Beeson K."/>
            <person name="Sutton G."/>
            <person name="Rogers Y.-H."/>
            <person name="Friedman R."/>
            <person name="Frazier M."/>
            <person name="Venter J.C."/>
        </authorList>
    </citation>
    <scope>NUCLEOTIDE SEQUENCE [LARGE SCALE GENOMIC DNA]</scope>
    <source>
        <strain evidence="1 2">SIR-1</strain>
    </source>
</reference>
<dbReference type="InterPro" id="IPR008884">
    <property type="entry name" value="TylF_MeTrfase"/>
</dbReference>
<gene>
    <name evidence="1" type="ORF">PPSIR1_22269</name>
</gene>
<dbReference type="Gene3D" id="3.40.50.150">
    <property type="entry name" value="Vaccinia Virus protein VP39"/>
    <property type="match status" value="1"/>
</dbReference>
<dbReference type="eggNOG" id="COG4122">
    <property type="taxonomic scope" value="Bacteria"/>
</dbReference>
<dbReference type="PANTHER" id="PTHR40036">
    <property type="entry name" value="MACROCIN O-METHYLTRANSFERASE"/>
    <property type="match status" value="1"/>
</dbReference>
<dbReference type="GO" id="GO:0032259">
    <property type="term" value="P:methylation"/>
    <property type="evidence" value="ECO:0007669"/>
    <property type="project" value="UniProtKB-KW"/>
</dbReference>
<comment type="caution">
    <text evidence="1">The sequence shown here is derived from an EMBL/GenBank/DDBJ whole genome shotgun (WGS) entry which is preliminary data.</text>
</comment>
<dbReference type="EMBL" id="ABCS01000002">
    <property type="protein sequence ID" value="EDM81689.1"/>
    <property type="molecule type" value="Genomic_DNA"/>
</dbReference>
<dbReference type="Proteomes" id="UP000005801">
    <property type="component" value="Unassembled WGS sequence"/>
</dbReference>
<keyword evidence="2" id="KW-1185">Reference proteome</keyword>
<evidence type="ECO:0000313" key="1">
    <source>
        <dbReference type="EMBL" id="EDM81689.1"/>
    </source>
</evidence>
<dbReference type="SUPFAM" id="SSF53335">
    <property type="entry name" value="S-adenosyl-L-methionine-dependent methyltransferases"/>
    <property type="match status" value="1"/>
</dbReference>
<dbReference type="InterPro" id="IPR029063">
    <property type="entry name" value="SAM-dependent_MTases_sf"/>
</dbReference>